<accession>A0AAV5C4K2</accession>
<sequence length="89" mass="9498">MIPSVLPHDGRNDGTVSGGTDAAVRDGINTLLQSLFGRGLPTGDWRLLRLSLIPIMAIIQDSSLSGITDGHERFLQTMRAIQGGTDLVI</sequence>
<organism evidence="2 3">
    <name type="scientific">Eleusine coracana subsp. coracana</name>
    <dbReference type="NCBI Taxonomy" id="191504"/>
    <lineage>
        <taxon>Eukaryota</taxon>
        <taxon>Viridiplantae</taxon>
        <taxon>Streptophyta</taxon>
        <taxon>Embryophyta</taxon>
        <taxon>Tracheophyta</taxon>
        <taxon>Spermatophyta</taxon>
        <taxon>Magnoliopsida</taxon>
        <taxon>Liliopsida</taxon>
        <taxon>Poales</taxon>
        <taxon>Poaceae</taxon>
        <taxon>PACMAD clade</taxon>
        <taxon>Chloridoideae</taxon>
        <taxon>Cynodonteae</taxon>
        <taxon>Eleusininae</taxon>
        <taxon>Eleusine</taxon>
    </lineage>
</organism>
<keyword evidence="3" id="KW-1185">Reference proteome</keyword>
<dbReference type="EMBL" id="BQKI01000004">
    <property type="protein sequence ID" value="GJM93064.1"/>
    <property type="molecule type" value="Genomic_DNA"/>
</dbReference>
<reference evidence="2" key="2">
    <citation type="submission" date="2021-12" db="EMBL/GenBank/DDBJ databases">
        <title>Resequencing data analysis of finger millet.</title>
        <authorList>
            <person name="Hatakeyama M."/>
            <person name="Aluri S."/>
            <person name="Balachadran M.T."/>
            <person name="Sivarajan S.R."/>
            <person name="Poveda L."/>
            <person name="Shimizu-Inatsugi R."/>
            <person name="Schlapbach R."/>
            <person name="Sreeman S.M."/>
            <person name="Shimizu K.K."/>
        </authorList>
    </citation>
    <scope>NUCLEOTIDE SEQUENCE</scope>
</reference>
<gene>
    <name evidence="2" type="primary">ga09588</name>
    <name evidence="2" type="ORF">PR202_ga09588</name>
</gene>
<comment type="caution">
    <text evidence="2">The sequence shown here is derived from an EMBL/GenBank/DDBJ whole genome shotgun (WGS) entry which is preliminary data.</text>
</comment>
<evidence type="ECO:0000313" key="3">
    <source>
        <dbReference type="Proteomes" id="UP001054889"/>
    </source>
</evidence>
<name>A0AAV5C4K2_ELECO</name>
<protein>
    <submittedName>
        <fullName evidence="2">Uncharacterized protein</fullName>
    </submittedName>
</protein>
<reference evidence="2" key="1">
    <citation type="journal article" date="2018" name="DNA Res.">
        <title>Multiple hybrid de novo genome assembly of finger millet, an orphan allotetraploid crop.</title>
        <authorList>
            <person name="Hatakeyama M."/>
            <person name="Aluri S."/>
            <person name="Balachadran M.T."/>
            <person name="Sivarajan S.R."/>
            <person name="Patrignani A."/>
            <person name="Gruter S."/>
            <person name="Poveda L."/>
            <person name="Shimizu-Inatsugi R."/>
            <person name="Baeten J."/>
            <person name="Francoijs K.J."/>
            <person name="Nataraja K.N."/>
            <person name="Reddy Y.A.N."/>
            <person name="Phadnis S."/>
            <person name="Ravikumar R.L."/>
            <person name="Schlapbach R."/>
            <person name="Sreeman S.M."/>
            <person name="Shimizu K.K."/>
        </authorList>
    </citation>
    <scope>NUCLEOTIDE SEQUENCE</scope>
</reference>
<evidence type="ECO:0000256" key="1">
    <source>
        <dbReference type="SAM" id="MobiDB-lite"/>
    </source>
</evidence>
<dbReference type="AlphaFoldDB" id="A0AAV5C4K2"/>
<proteinExistence type="predicted"/>
<evidence type="ECO:0000313" key="2">
    <source>
        <dbReference type="EMBL" id="GJM93064.1"/>
    </source>
</evidence>
<dbReference type="Proteomes" id="UP001054889">
    <property type="component" value="Unassembled WGS sequence"/>
</dbReference>
<feature type="region of interest" description="Disordered" evidence="1">
    <location>
        <begin position="1"/>
        <end position="21"/>
    </location>
</feature>